<dbReference type="EMBL" id="CATOUU010000664">
    <property type="protein sequence ID" value="CAI9939425.1"/>
    <property type="molecule type" value="Genomic_DNA"/>
</dbReference>
<accession>A0AA86PQ56</accession>
<evidence type="ECO:0000313" key="2">
    <source>
        <dbReference type="EMBL" id="CAL6011237.1"/>
    </source>
</evidence>
<reference evidence="2 3" key="2">
    <citation type="submission" date="2024-07" db="EMBL/GenBank/DDBJ databases">
        <authorList>
            <person name="Akdeniz Z."/>
        </authorList>
    </citation>
    <scope>NUCLEOTIDE SEQUENCE [LARGE SCALE GENOMIC DNA]</scope>
</reference>
<name>A0AA86PQ56_9EUKA</name>
<comment type="caution">
    <text evidence="1">The sequence shown here is derived from an EMBL/GenBank/DDBJ whole genome shotgun (WGS) entry which is preliminary data.</text>
</comment>
<sequence length="196" mass="23106">MYLYIQVTLNKCTTEECCYTQNYSEHFIQGECQPCQEIFDYDNNVCTTCKALYGKYSYFMNGNCNCGGGSVGKNTICEDCWAKSMIVIDNSCMSCSYFDKNAFYNFENICSCFKGLSFVNFRCRWYTSRQQRVIIISSVLTHTRILMVLVFDKIMTSRFPVLYSQSHFMYMPQSDIQTCRKRFRKVDFINFHLRVK</sequence>
<evidence type="ECO:0000313" key="1">
    <source>
        <dbReference type="EMBL" id="CAI9939425.1"/>
    </source>
</evidence>
<reference evidence="1" key="1">
    <citation type="submission" date="2023-06" db="EMBL/GenBank/DDBJ databases">
        <authorList>
            <person name="Kurt Z."/>
        </authorList>
    </citation>
    <scope>NUCLEOTIDE SEQUENCE</scope>
</reference>
<dbReference type="InterPro" id="IPR009030">
    <property type="entry name" value="Growth_fac_rcpt_cys_sf"/>
</dbReference>
<organism evidence="1">
    <name type="scientific">Hexamita inflata</name>
    <dbReference type="NCBI Taxonomy" id="28002"/>
    <lineage>
        <taxon>Eukaryota</taxon>
        <taxon>Metamonada</taxon>
        <taxon>Diplomonadida</taxon>
        <taxon>Hexamitidae</taxon>
        <taxon>Hexamitinae</taxon>
        <taxon>Hexamita</taxon>
    </lineage>
</organism>
<gene>
    <name evidence="2" type="ORF">HINF_LOCUS22615</name>
    <name evidence="1" type="ORF">HINF_LOCUS27070</name>
</gene>
<keyword evidence="1" id="KW-0675">Receptor</keyword>
<evidence type="ECO:0000313" key="3">
    <source>
        <dbReference type="Proteomes" id="UP001642409"/>
    </source>
</evidence>
<dbReference type="Proteomes" id="UP001642409">
    <property type="component" value="Unassembled WGS sequence"/>
</dbReference>
<proteinExistence type="predicted"/>
<dbReference type="SUPFAM" id="SSF57184">
    <property type="entry name" value="Growth factor receptor domain"/>
    <property type="match status" value="1"/>
</dbReference>
<dbReference type="EMBL" id="CAXDID020000063">
    <property type="protein sequence ID" value="CAL6011237.1"/>
    <property type="molecule type" value="Genomic_DNA"/>
</dbReference>
<keyword evidence="3" id="KW-1185">Reference proteome</keyword>
<protein>
    <submittedName>
        <fullName evidence="1">Growth factor receptor cysteine-rich domain superfamily</fullName>
    </submittedName>
    <submittedName>
        <fullName evidence="2">Growth_factor receptor cysteine-rich domain superfamily</fullName>
    </submittedName>
</protein>
<dbReference type="AlphaFoldDB" id="A0AA86PQ56"/>